<evidence type="ECO:0000313" key="3">
    <source>
        <dbReference type="Proteomes" id="UP001215280"/>
    </source>
</evidence>
<feature type="compositionally biased region" description="Polar residues" evidence="1">
    <location>
        <begin position="283"/>
        <end position="292"/>
    </location>
</feature>
<keyword evidence="3" id="KW-1185">Reference proteome</keyword>
<organism evidence="2 3">
    <name type="scientific">Mycena maculata</name>
    <dbReference type="NCBI Taxonomy" id="230809"/>
    <lineage>
        <taxon>Eukaryota</taxon>
        <taxon>Fungi</taxon>
        <taxon>Dikarya</taxon>
        <taxon>Basidiomycota</taxon>
        <taxon>Agaricomycotina</taxon>
        <taxon>Agaricomycetes</taxon>
        <taxon>Agaricomycetidae</taxon>
        <taxon>Agaricales</taxon>
        <taxon>Marasmiineae</taxon>
        <taxon>Mycenaceae</taxon>
        <taxon>Mycena</taxon>
    </lineage>
</organism>
<dbReference type="SUPFAM" id="SSF48576">
    <property type="entry name" value="Terpenoid synthases"/>
    <property type="match status" value="1"/>
</dbReference>
<reference evidence="2" key="1">
    <citation type="submission" date="2023-03" db="EMBL/GenBank/DDBJ databases">
        <title>Massive genome expansion in bonnet fungi (Mycena s.s.) driven by repeated elements and novel gene families across ecological guilds.</title>
        <authorList>
            <consortium name="Lawrence Berkeley National Laboratory"/>
            <person name="Harder C.B."/>
            <person name="Miyauchi S."/>
            <person name="Viragh M."/>
            <person name="Kuo A."/>
            <person name="Thoen E."/>
            <person name="Andreopoulos B."/>
            <person name="Lu D."/>
            <person name="Skrede I."/>
            <person name="Drula E."/>
            <person name="Henrissat B."/>
            <person name="Morin E."/>
            <person name="Kohler A."/>
            <person name="Barry K."/>
            <person name="LaButti K."/>
            <person name="Morin E."/>
            <person name="Salamov A."/>
            <person name="Lipzen A."/>
            <person name="Mereny Z."/>
            <person name="Hegedus B."/>
            <person name="Baldrian P."/>
            <person name="Stursova M."/>
            <person name="Weitz H."/>
            <person name="Taylor A."/>
            <person name="Grigoriev I.V."/>
            <person name="Nagy L.G."/>
            <person name="Martin F."/>
            <person name="Kauserud H."/>
        </authorList>
    </citation>
    <scope>NUCLEOTIDE SEQUENCE</scope>
    <source>
        <strain evidence="2">CBHHK188m</strain>
    </source>
</reference>
<evidence type="ECO:0000313" key="2">
    <source>
        <dbReference type="EMBL" id="KAJ7773675.1"/>
    </source>
</evidence>
<accession>A0AAD7JX15</accession>
<dbReference type="EMBL" id="JARJLG010000017">
    <property type="protein sequence ID" value="KAJ7773675.1"/>
    <property type="molecule type" value="Genomic_DNA"/>
</dbReference>
<gene>
    <name evidence="2" type="ORF">DFH07DRAFT_733303</name>
</gene>
<dbReference type="Proteomes" id="UP001215280">
    <property type="component" value="Unassembled WGS sequence"/>
</dbReference>
<sequence length="356" mass="39849">MPAQSVQLPDLLSRSRAFDLRTNRHCHTVASASEKWFTTEHPVLTEDERAALRSMKVGLWASVCFPTCDLPQLRLGTDFMTALVICNARLARAQSLRACGWTGDRPVNLASLSENDLFHDVMQRILSSTSSETWRTRFTKSSEAYRDAQMQLLAHRQNTTLPGVETYVELRRDLSGMPMVFHLIEMAEGLKMTSVDSDETWNSLKRAAGDIISLSTDIFAYNNDQFVDNDFNVISIIRAEQGVSIQGAINYASTLIDRAFQSFAVAECALSLEPPVQGPATSAWTWNPLNRKQPSDETPGKPALSSDAKLYSRGLKDCIVGTLNWSYETELYFGSKGDEIRQYGWVFLRARDGGQK</sequence>
<dbReference type="AlphaFoldDB" id="A0AAD7JX15"/>
<dbReference type="Gene3D" id="1.10.600.10">
    <property type="entry name" value="Farnesyl Diphosphate Synthase"/>
    <property type="match status" value="1"/>
</dbReference>
<evidence type="ECO:0000256" key="1">
    <source>
        <dbReference type="SAM" id="MobiDB-lite"/>
    </source>
</evidence>
<proteinExistence type="predicted"/>
<feature type="region of interest" description="Disordered" evidence="1">
    <location>
        <begin position="283"/>
        <end position="303"/>
    </location>
</feature>
<name>A0AAD7JX15_9AGAR</name>
<comment type="caution">
    <text evidence="2">The sequence shown here is derived from an EMBL/GenBank/DDBJ whole genome shotgun (WGS) entry which is preliminary data.</text>
</comment>
<dbReference type="Pfam" id="PF19086">
    <property type="entry name" value="Terpene_syn_C_2"/>
    <property type="match status" value="1"/>
</dbReference>
<dbReference type="InterPro" id="IPR008949">
    <property type="entry name" value="Isoprenoid_synthase_dom_sf"/>
</dbReference>
<protein>
    <submittedName>
        <fullName evidence="2">Isoprenoid synthase domain-containing protein</fullName>
    </submittedName>
</protein>